<feature type="transmembrane region" description="Helical" evidence="1">
    <location>
        <begin position="351"/>
        <end position="376"/>
    </location>
</feature>
<evidence type="ECO:0000256" key="1">
    <source>
        <dbReference type="SAM" id="Phobius"/>
    </source>
</evidence>
<keyword evidence="1" id="KW-1133">Transmembrane helix</keyword>
<organism evidence="2 3">
    <name type="scientific">Ruficoccus amylovorans</name>
    <dbReference type="NCBI Taxonomy" id="1804625"/>
    <lineage>
        <taxon>Bacteria</taxon>
        <taxon>Pseudomonadati</taxon>
        <taxon>Verrucomicrobiota</taxon>
        <taxon>Opitutia</taxon>
        <taxon>Puniceicoccales</taxon>
        <taxon>Cerasicoccaceae</taxon>
        <taxon>Ruficoccus</taxon>
    </lineage>
</organism>
<keyword evidence="1" id="KW-0812">Transmembrane</keyword>
<dbReference type="PANTHER" id="PTHR41771:SF1">
    <property type="entry name" value="MEMBRANE PROTEIN"/>
    <property type="match status" value="1"/>
</dbReference>
<evidence type="ECO:0000313" key="3">
    <source>
        <dbReference type="Proteomes" id="UP000546464"/>
    </source>
</evidence>
<evidence type="ECO:0000313" key="2">
    <source>
        <dbReference type="EMBL" id="MBC2594197.1"/>
    </source>
</evidence>
<dbReference type="Pfam" id="PF07907">
    <property type="entry name" value="YibE_F"/>
    <property type="match status" value="1"/>
</dbReference>
<name>A0A842HF49_9BACT</name>
<keyword evidence="3" id="KW-1185">Reference proteome</keyword>
<dbReference type="InterPro" id="IPR012507">
    <property type="entry name" value="YibE_F"/>
</dbReference>
<proteinExistence type="predicted"/>
<gene>
    <name evidence="2" type="ORF">H5P28_07970</name>
</gene>
<comment type="caution">
    <text evidence="2">The sequence shown here is derived from an EMBL/GenBank/DDBJ whole genome shotgun (WGS) entry which is preliminary data.</text>
</comment>
<dbReference type="PANTHER" id="PTHR41771">
    <property type="entry name" value="MEMBRANE PROTEIN-RELATED"/>
    <property type="match status" value="1"/>
</dbReference>
<feature type="transmembrane region" description="Helical" evidence="1">
    <location>
        <begin position="183"/>
        <end position="203"/>
    </location>
</feature>
<dbReference type="RefSeq" id="WP_185675179.1">
    <property type="nucleotide sequence ID" value="NZ_JACHVB010000020.1"/>
</dbReference>
<keyword evidence="1" id="KW-0472">Membrane</keyword>
<dbReference type="EMBL" id="JACHVB010000020">
    <property type="protein sequence ID" value="MBC2594197.1"/>
    <property type="molecule type" value="Genomic_DNA"/>
</dbReference>
<feature type="transmembrane region" description="Helical" evidence="1">
    <location>
        <begin position="209"/>
        <end position="232"/>
    </location>
</feature>
<dbReference type="Proteomes" id="UP000546464">
    <property type="component" value="Unassembled WGS sequence"/>
</dbReference>
<protein>
    <submittedName>
        <fullName evidence="2">YibE/F family protein</fullName>
    </submittedName>
</protein>
<reference evidence="2 3" key="1">
    <citation type="submission" date="2020-07" db="EMBL/GenBank/DDBJ databases">
        <authorList>
            <person name="Feng X."/>
        </authorList>
    </citation>
    <scope>NUCLEOTIDE SEQUENCE [LARGE SCALE GENOMIC DNA]</scope>
    <source>
        <strain evidence="2 3">JCM31066</strain>
    </source>
</reference>
<accession>A0A842HF49</accession>
<dbReference type="AlphaFoldDB" id="A0A842HF49"/>
<feature type="transmembrane region" description="Helical" evidence="1">
    <location>
        <begin position="12"/>
        <end position="32"/>
    </location>
</feature>
<feature type="transmembrane region" description="Helical" evidence="1">
    <location>
        <begin position="253"/>
        <end position="272"/>
    </location>
</feature>
<feature type="transmembrane region" description="Helical" evidence="1">
    <location>
        <begin position="317"/>
        <end position="339"/>
    </location>
</feature>
<sequence length="396" mass="42515">MPTPLHKKLLSRDALFCAFFAVLCLVLCFVDLNHFRDDEAQSNLRHHRARVLEADDSGMRVNLMLRSGAQRLQVELLNGPNKGEIITADNMLTGQLALDEYFQPGDDLLLQYTLGPDGKARAGVARGHYRVRGELLMCALFVALLLAVAGSTGAKALLSFAFSALMIWKVMIPLFLDGKNPVLIGMAVVLVLTACICFLVGGLSRRGLASFLGAVLGLAVTCVLALFFTDAFRISGAVRPFSETLLYSGFYDLKLTPIFIASIVIGCSGAMMDLSMDIASAMHEIKDKSPALGLWEHIKSGLSVGRAVTGTMTTTLLLAYSSSYITMLMLFASQGMPLARIANINYVAAEFLNIMVGSFGLVTVAPFTALVSGLIWRNGPASNPNTTPPATGQQPA</sequence>